<feature type="domain" description="PTS EIIB type-5" evidence="4">
    <location>
        <begin position="1"/>
        <end position="202"/>
    </location>
</feature>
<keyword evidence="3" id="KW-1133">Transmembrane helix</keyword>
<evidence type="ECO:0000256" key="3">
    <source>
        <dbReference type="SAM" id="Phobius"/>
    </source>
</evidence>
<feature type="transmembrane region" description="Helical" evidence="3">
    <location>
        <begin position="236"/>
        <end position="261"/>
    </location>
</feature>
<dbReference type="PANTHER" id="PTHR39427">
    <property type="match status" value="1"/>
</dbReference>
<dbReference type="GO" id="GO:0009401">
    <property type="term" value="P:phosphoenolpyruvate-dependent sugar phosphotransferase system"/>
    <property type="evidence" value="ECO:0007669"/>
    <property type="project" value="InterPro"/>
</dbReference>
<accession>A0A0F4LNZ6</accession>
<comment type="caution">
    <text evidence="5">The sequence shown here is derived from an EMBL/GenBank/DDBJ whole genome shotgun (WGS) entry which is preliminary data.</text>
</comment>
<keyword evidence="3" id="KW-0812">Transmembrane</keyword>
<name>A0A0F4LNZ6_9LACO</name>
<dbReference type="GO" id="GO:0005886">
    <property type="term" value="C:plasma membrane"/>
    <property type="evidence" value="ECO:0007669"/>
    <property type="project" value="TreeGrafter"/>
</dbReference>
<dbReference type="GO" id="GO:0008982">
    <property type="term" value="F:protein-N(PI)-phosphohistidine-sugar phosphotransferase activity"/>
    <property type="evidence" value="ECO:0007669"/>
    <property type="project" value="InterPro"/>
</dbReference>
<evidence type="ECO:0000313" key="5">
    <source>
        <dbReference type="EMBL" id="KJY59321.1"/>
    </source>
</evidence>
<dbReference type="OrthoDB" id="4774329at2"/>
<dbReference type="RefSeq" id="WP_045927314.1">
    <property type="nucleotide sequence ID" value="NZ_JBHSZS010000027.1"/>
</dbReference>
<feature type="region of interest" description="Disordered" evidence="2">
    <location>
        <begin position="120"/>
        <end position="159"/>
    </location>
</feature>
<evidence type="ECO:0000256" key="1">
    <source>
        <dbReference type="PROSITE-ProRule" id="PRU00425"/>
    </source>
</evidence>
<evidence type="ECO:0000259" key="4">
    <source>
        <dbReference type="PROSITE" id="PS51102"/>
    </source>
</evidence>
<dbReference type="PANTHER" id="PTHR39427:SF1">
    <property type="entry name" value="PTS SYSTEM GLUCITOL_SORBITOL-SPECIFIC EIIB COMPONENT"/>
    <property type="match status" value="1"/>
</dbReference>
<feature type="transmembrane region" description="Helical" evidence="3">
    <location>
        <begin position="281"/>
        <end position="304"/>
    </location>
</feature>
<proteinExistence type="predicted"/>
<organism evidence="5 6">
    <name type="scientific">Lactobacillus kullabergensis</name>
    <dbReference type="NCBI Taxonomy" id="1218493"/>
    <lineage>
        <taxon>Bacteria</taxon>
        <taxon>Bacillati</taxon>
        <taxon>Bacillota</taxon>
        <taxon>Bacilli</taxon>
        <taxon>Lactobacillales</taxon>
        <taxon>Lactobacillaceae</taxon>
        <taxon>Lactobacillus</taxon>
    </lineage>
</organism>
<dbReference type="InterPro" id="IPR004702">
    <property type="entry name" value="PTS_sorb_EIIBC"/>
</dbReference>
<dbReference type="PATRIC" id="fig|1218493.3.peg.81"/>
<dbReference type="PROSITE" id="PS51102">
    <property type="entry name" value="PTS_EIIB_TYPE_5"/>
    <property type="match status" value="1"/>
</dbReference>
<dbReference type="Pfam" id="PF07663">
    <property type="entry name" value="EIIBC-GUT_C"/>
    <property type="match status" value="1"/>
</dbReference>
<feature type="compositionally biased region" description="Basic and acidic residues" evidence="2">
    <location>
        <begin position="129"/>
        <end position="159"/>
    </location>
</feature>
<evidence type="ECO:0000313" key="6">
    <source>
        <dbReference type="Proteomes" id="UP000033533"/>
    </source>
</evidence>
<feature type="transmembrane region" description="Helical" evidence="3">
    <location>
        <begin position="316"/>
        <end position="337"/>
    </location>
</feature>
<feature type="transmembrane region" description="Helical" evidence="3">
    <location>
        <begin position="201"/>
        <end position="224"/>
    </location>
</feature>
<reference evidence="5 6" key="1">
    <citation type="submission" date="2014-12" db="EMBL/GenBank/DDBJ databases">
        <title>Comparative genomics of the lactic acid bacteria isolated from the honey bee gut.</title>
        <authorList>
            <person name="Ellegaard K.M."/>
            <person name="Tamarit D."/>
            <person name="Javelind E."/>
            <person name="Olofsson T."/>
            <person name="Andersson S.G."/>
            <person name="Vasquez A."/>
        </authorList>
    </citation>
    <scope>NUCLEOTIDE SEQUENCE [LARGE SCALE GENOMIC DNA]</scope>
    <source>
        <strain evidence="5 6">Biut2</strain>
    </source>
</reference>
<sequence>MNKSVKVSHGEGGWGGPLVLSPHGEKKYVLSVTTGGIHPVAEKIGEMTDAEVIDQFTNPVDTSVAFCVVIDCAGVARCGTYPKLGIPTINVKRGGPSGPLAQYIKEDIFVSGVKVDNIESTSEDSTAENSDKNIAENKEKAAPEKSITKEARKKFESSELGKKKQNPVMEAVNKIGVGVGNAINVIYSAARETVDNLIKNIIPFMLFVSLLIGIINYTGFAKIIANVLTPLAGNLWGLLLLALICSIPFLSPLIVPGAILAQVMSVLVGNEIAKGAIPPSFALPALYAVNAQVGADFVPVGLTLMEADSKTIEAGVPAFLFSKLLTGPLAVLIGYVFSFGL</sequence>
<dbReference type="Proteomes" id="UP000033533">
    <property type="component" value="Unassembled WGS sequence"/>
</dbReference>
<dbReference type="STRING" id="1218493.JF76_00760"/>
<dbReference type="HOGENOM" id="CLU_054195_0_0_9"/>
<dbReference type="AlphaFoldDB" id="A0A0F4LNZ6"/>
<dbReference type="InterPro" id="IPR011618">
    <property type="entry name" value="PTS_EIIBC_GUT_N"/>
</dbReference>
<dbReference type="Pfam" id="PF03612">
    <property type="entry name" value="EIIBC-GUT_N"/>
    <property type="match status" value="1"/>
</dbReference>
<protein>
    <submittedName>
        <fullName evidence="5">PTS Gut IIB</fullName>
    </submittedName>
</protein>
<dbReference type="InterPro" id="IPR011638">
    <property type="entry name" value="PTS_EIIBC_GUT_C"/>
</dbReference>
<gene>
    <name evidence="5" type="ORF">JF76_00760</name>
</gene>
<dbReference type="EMBL" id="JXBY01000001">
    <property type="protein sequence ID" value="KJY59321.1"/>
    <property type="molecule type" value="Genomic_DNA"/>
</dbReference>
<evidence type="ECO:0000256" key="2">
    <source>
        <dbReference type="SAM" id="MobiDB-lite"/>
    </source>
</evidence>
<feature type="modified residue" description="Phosphocysteine; by EIIA" evidence="1">
    <location>
        <position position="72"/>
    </location>
</feature>
<keyword evidence="3" id="KW-0472">Membrane</keyword>